<name>A0AAP0JZW4_9MAGN</name>
<sequence>MKEACSRLSENICTNTCLKDHQTHIGNEGDSYESNKIWETLGIVTRPRDAGRYFEPWESTPRTPEEAVNRREYVLISMTRGCFRCGRQQSTYPKDNQQQQVREKTRWRDVTSLGDYEAQIPRLIEWLSYRSVTCVGACALGLLLGQSAPTVIKRTVNIEKKVTLREICSHSQICNKYLKA</sequence>
<accession>A0AAP0JZW4</accession>
<evidence type="ECO:0000313" key="1">
    <source>
        <dbReference type="EMBL" id="KAK9142844.1"/>
    </source>
</evidence>
<evidence type="ECO:0000313" key="2">
    <source>
        <dbReference type="Proteomes" id="UP001420932"/>
    </source>
</evidence>
<keyword evidence="2" id="KW-1185">Reference proteome</keyword>
<organism evidence="1 2">
    <name type="scientific">Stephania yunnanensis</name>
    <dbReference type="NCBI Taxonomy" id="152371"/>
    <lineage>
        <taxon>Eukaryota</taxon>
        <taxon>Viridiplantae</taxon>
        <taxon>Streptophyta</taxon>
        <taxon>Embryophyta</taxon>
        <taxon>Tracheophyta</taxon>
        <taxon>Spermatophyta</taxon>
        <taxon>Magnoliopsida</taxon>
        <taxon>Ranunculales</taxon>
        <taxon>Menispermaceae</taxon>
        <taxon>Menispermoideae</taxon>
        <taxon>Cissampelideae</taxon>
        <taxon>Stephania</taxon>
    </lineage>
</organism>
<protein>
    <submittedName>
        <fullName evidence="1">Uncharacterized protein</fullName>
    </submittedName>
</protein>
<gene>
    <name evidence="1" type="ORF">Syun_012244</name>
</gene>
<proteinExistence type="predicted"/>
<dbReference type="AlphaFoldDB" id="A0AAP0JZW4"/>
<dbReference type="EMBL" id="JBBNAF010000005">
    <property type="protein sequence ID" value="KAK9142844.1"/>
    <property type="molecule type" value="Genomic_DNA"/>
</dbReference>
<comment type="caution">
    <text evidence="1">The sequence shown here is derived from an EMBL/GenBank/DDBJ whole genome shotgun (WGS) entry which is preliminary data.</text>
</comment>
<dbReference type="Proteomes" id="UP001420932">
    <property type="component" value="Unassembled WGS sequence"/>
</dbReference>
<reference evidence="1 2" key="1">
    <citation type="submission" date="2024-01" db="EMBL/GenBank/DDBJ databases">
        <title>Genome assemblies of Stephania.</title>
        <authorList>
            <person name="Yang L."/>
        </authorList>
    </citation>
    <scope>NUCLEOTIDE SEQUENCE [LARGE SCALE GENOMIC DNA]</scope>
    <source>
        <strain evidence="1">YNDBR</strain>
        <tissue evidence="1">Leaf</tissue>
    </source>
</reference>